<evidence type="ECO:0000313" key="2">
    <source>
        <dbReference type="EMBL" id="COW03686.1"/>
    </source>
</evidence>
<proteinExistence type="predicted"/>
<reference evidence="2 3" key="1">
    <citation type="submission" date="2015-03" db="EMBL/GenBank/DDBJ databases">
        <authorList>
            <consortium name="Pathogen Informatics"/>
        </authorList>
    </citation>
    <scope>NUCLEOTIDE SEQUENCE [LARGE SCALE GENOMIC DNA]</scope>
    <source>
        <strain evidence="2 3">P00601463</strain>
    </source>
</reference>
<name>A0A655INZ6_MYCTX</name>
<evidence type="ECO:0000313" key="3">
    <source>
        <dbReference type="Proteomes" id="UP000048600"/>
    </source>
</evidence>
<organism evidence="2 3">
    <name type="scientific">Mycobacterium tuberculosis</name>
    <dbReference type="NCBI Taxonomy" id="1773"/>
    <lineage>
        <taxon>Bacteria</taxon>
        <taxon>Bacillati</taxon>
        <taxon>Actinomycetota</taxon>
        <taxon>Actinomycetes</taxon>
        <taxon>Mycobacteriales</taxon>
        <taxon>Mycobacteriaceae</taxon>
        <taxon>Mycobacterium</taxon>
        <taxon>Mycobacterium tuberculosis complex</taxon>
    </lineage>
</organism>
<dbReference type="Proteomes" id="UP000048600">
    <property type="component" value="Unassembled WGS sequence"/>
</dbReference>
<dbReference type="AlphaFoldDB" id="A0A655INZ6"/>
<accession>A0A655INZ6</accession>
<protein>
    <submittedName>
        <fullName evidence="2">Uncharacterized protein</fullName>
    </submittedName>
</protein>
<evidence type="ECO:0000256" key="1">
    <source>
        <dbReference type="SAM" id="MobiDB-lite"/>
    </source>
</evidence>
<gene>
    <name evidence="2" type="ORF">ERS007741_01281</name>
</gene>
<sequence>MATSDGGVPDAINRAIDAATVAASAGSSECSWNDGTGPGSRWPDNRSLLPATRPRAAAITRLANDTTCGVDR</sequence>
<feature type="region of interest" description="Disordered" evidence="1">
    <location>
        <begin position="26"/>
        <end position="52"/>
    </location>
</feature>
<dbReference type="EMBL" id="CHKL01000105">
    <property type="protein sequence ID" value="COW03686.1"/>
    <property type="molecule type" value="Genomic_DNA"/>
</dbReference>